<dbReference type="InterPro" id="IPR031120">
    <property type="entry name" value="HIR1-like"/>
</dbReference>
<dbReference type="Gene3D" id="2.130.10.10">
    <property type="entry name" value="YVTN repeat-like/Quinoprotein amine dehydrogenase"/>
    <property type="match status" value="1"/>
</dbReference>
<reference evidence="1" key="1">
    <citation type="submission" date="2024-02" db="EMBL/GenBank/DDBJ databases">
        <authorList>
            <consortium name="ELIXIR-Norway"/>
            <consortium name="Elixir Norway"/>
        </authorList>
    </citation>
    <scope>NUCLEOTIDE SEQUENCE</scope>
</reference>
<dbReference type="EMBL" id="OZ020100">
    <property type="protein sequence ID" value="CAK9273773.1"/>
    <property type="molecule type" value="Genomic_DNA"/>
</dbReference>
<evidence type="ECO:0000313" key="2">
    <source>
        <dbReference type="Proteomes" id="UP001497444"/>
    </source>
</evidence>
<dbReference type="PANTHER" id="PTHR13831">
    <property type="entry name" value="MEMBER OF THE HIR1 FAMILY OF WD-REPEAT PROTEINS"/>
    <property type="match status" value="1"/>
</dbReference>
<gene>
    <name evidence="1" type="ORF">CSSPJE1EN1_LOCUS19251</name>
</gene>
<name>A0ABP0X3U4_9BRYO</name>
<accession>A0ABP0X3U4</accession>
<evidence type="ECO:0000313" key="1">
    <source>
        <dbReference type="EMBL" id="CAK9273773.1"/>
    </source>
</evidence>
<dbReference type="PANTHER" id="PTHR13831:SF0">
    <property type="entry name" value="PROTEIN HIRA"/>
    <property type="match status" value="1"/>
</dbReference>
<dbReference type="InterPro" id="IPR036322">
    <property type="entry name" value="WD40_repeat_dom_sf"/>
</dbReference>
<dbReference type="Proteomes" id="UP001497444">
    <property type="component" value="Chromosome 5"/>
</dbReference>
<proteinExistence type="predicted"/>
<sequence length="183" mass="20330">MAVVVVSQMQHQVGVEVAEYESDGDGLQIFSLDVQPSGLRFTTAGGDHKVILVHERRPGLRTMKFGSGKPPDVENWKVPLTLRGHTADVVLPFCLQHQFYWINNFTDNILLVNCSLDNTVHVWLAATSSPVTVLTSYVRLVKGVPWDPIGSFLATQSNDECNHLAHQQLGTWSSKLKDHITLT</sequence>
<dbReference type="SUPFAM" id="SSF50978">
    <property type="entry name" value="WD40 repeat-like"/>
    <property type="match status" value="1"/>
</dbReference>
<keyword evidence="2" id="KW-1185">Reference proteome</keyword>
<dbReference type="InterPro" id="IPR015943">
    <property type="entry name" value="WD40/YVTN_repeat-like_dom_sf"/>
</dbReference>
<organism evidence="1 2">
    <name type="scientific">Sphagnum jensenii</name>
    <dbReference type="NCBI Taxonomy" id="128206"/>
    <lineage>
        <taxon>Eukaryota</taxon>
        <taxon>Viridiplantae</taxon>
        <taxon>Streptophyta</taxon>
        <taxon>Embryophyta</taxon>
        <taxon>Bryophyta</taxon>
        <taxon>Sphagnophytina</taxon>
        <taxon>Sphagnopsida</taxon>
        <taxon>Sphagnales</taxon>
        <taxon>Sphagnaceae</taxon>
        <taxon>Sphagnum</taxon>
    </lineage>
</organism>
<protein>
    <submittedName>
        <fullName evidence="1">Uncharacterized protein</fullName>
    </submittedName>
</protein>